<evidence type="ECO:0000256" key="2">
    <source>
        <dbReference type="ARBA" id="ARBA00022730"/>
    </source>
</evidence>
<dbReference type="InterPro" id="IPR023053">
    <property type="entry name" value="Ribosomal_uS14_bact"/>
</dbReference>
<evidence type="ECO:0000256" key="10">
    <source>
        <dbReference type="HAMAP-Rule" id="MF_01364"/>
    </source>
</evidence>
<feature type="binding site" evidence="10">
    <location>
        <position position="40"/>
    </location>
    <ligand>
        <name>Zn(2+)</name>
        <dbReference type="ChEBI" id="CHEBI:29105"/>
    </ligand>
</feature>
<dbReference type="GO" id="GO:0006412">
    <property type="term" value="P:translation"/>
    <property type="evidence" value="ECO:0007669"/>
    <property type="project" value="UniProtKB-UniRule"/>
</dbReference>
<comment type="subunit">
    <text evidence="8 10">Part of the 30S ribosomal subunit. Contacts proteins S3 and S10.</text>
</comment>
<keyword evidence="2 10" id="KW-0699">rRNA-binding</keyword>
<protein>
    <recommendedName>
        <fullName evidence="7 10">Small ribosomal subunit protein uS14</fullName>
    </recommendedName>
</protein>
<evidence type="ECO:0000256" key="9">
    <source>
        <dbReference type="ARBA" id="ARBA00060857"/>
    </source>
</evidence>
<dbReference type="InterPro" id="IPR043140">
    <property type="entry name" value="Ribosomal_uS14_sf"/>
</dbReference>
<dbReference type="GO" id="GO:0015935">
    <property type="term" value="C:small ribosomal subunit"/>
    <property type="evidence" value="ECO:0007669"/>
    <property type="project" value="TreeGrafter"/>
</dbReference>
<sequence length="61" mass="7113">MATLAKILKAKKEPKFRTQKVNRCNICGRAHAYMRKFGLCRHCFRRLAHRGEIPGVKKASW</sequence>
<dbReference type="GO" id="GO:0003735">
    <property type="term" value="F:structural constituent of ribosome"/>
    <property type="evidence" value="ECO:0007669"/>
    <property type="project" value="InterPro"/>
</dbReference>
<dbReference type="NCBIfam" id="NF005974">
    <property type="entry name" value="PRK08061.1"/>
    <property type="match status" value="1"/>
</dbReference>
<dbReference type="InterPro" id="IPR018271">
    <property type="entry name" value="Ribosomal_uS14_CS"/>
</dbReference>
<comment type="function">
    <text evidence="10">Binds 16S rRNA, required for the assembly of 30S particles and may also be responsible for determining the conformation of the 16S rRNA at the A site.</text>
</comment>
<dbReference type="HAMAP" id="MF_01364_B">
    <property type="entry name" value="Ribosomal_uS14_2_B"/>
    <property type="match status" value="1"/>
</dbReference>
<keyword evidence="3 10" id="KW-0862">Zinc</keyword>
<keyword evidence="4 10" id="KW-0694">RNA-binding</keyword>
<feature type="binding site" evidence="10">
    <location>
        <position position="43"/>
    </location>
    <ligand>
        <name>Zn(2+)</name>
        <dbReference type="ChEBI" id="CHEBI:29105"/>
    </ligand>
</feature>
<dbReference type="InterPro" id="IPR001209">
    <property type="entry name" value="Ribosomal_uS14"/>
</dbReference>
<keyword evidence="6 10" id="KW-0687">Ribonucleoprotein</keyword>
<dbReference type="Pfam" id="PF00253">
    <property type="entry name" value="Ribosomal_S14"/>
    <property type="match status" value="1"/>
</dbReference>
<dbReference type="GO" id="GO:0005737">
    <property type="term" value="C:cytoplasm"/>
    <property type="evidence" value="ECO:0007669"/>
    <property type="project" value="UniProtKB-ARBA"/>
</dbReference>
<comment type="similarity">
    <text evidence="9 10">Belongs to the universal ribosomal protein uS14 family. Zinc-binding uS14 subfamily.</text>
</comment>
<name>A0AAT9L9G9_9FIRM</name>
<evidence type="ECO:0000256" key="4">
    <source>
        <dbReference type="ARBA" id="ARBA00022884"/>
    </source>
</evidence>
<feature type="binding site" evidence="10">
    <location>
        <position position="24"/>
    </location>
    <ligand>
        <name>Zn(2+)</name>
        <dbReference type="ChEBI" id="CHEBI:29105"/>
    </ligand>
</feature>
<reference evidence="11" key="1">
    <citation type="submission" date="2020-10" db="EMBL/GenBank/DDBJ databases">
        <authorList>
            <person name="Kadnikov V."/>
            <person name="Beletsky A.V."/>
            <person name="Mardanov A.V."/>
            <person name="Karnachuk O.V."/>
            <person name="Ravin N.V."/>
        </authorList>
    </citation>
    <scope>NUCLEOTIDE SEQUENCE</scope>
    <source>
        <strain evidence="11">Bu02</strain>
    </source>
</reference>
<comment type="cofactor">
    <cofactor evidence="10">
        <name>Zn(2+)</name>
        <dbReference type="ChEBI" id="CHEBI:29105"/>
    </cofactor>
    <text evidence="10">Binds 1 zinc ion per subunit.</text>
</comment>
<dbReference type="Gene3D" id="4.10.830.10">
    <property type="entry name" value="30s Ribosomal Protein S14, Chain N"/>
    <property type="match status" value="1"/>
</dbReference>
<evidence type="ECO:0000256" key="8">
    <source>
        <dbReference type="ARBA" id="ARBA00047110"/>
    </source>
</evidence>
<evidence type="ECO:0000256" key="3">
    <source>
        <dbReference type="ARBA" id="ARBA00022833"/>
    </source>
</evidence>
<accession>A0AAT9L9G9</accession>
<keyword evidence="1 10" id="KW-0479">Metal-binding</keyword>
<dbReference type="PROSITE" id="PS00527">
    <property type="entry name" value="RIBOSOMAL_S14"/>
    <property type="match status" value="1"/>
</dbReference>
<reference evidence="11" key="2">
    <citation type="journal article" date="2023" name="Biology">
        <title>Prokaryotic Life Associated with Coal-Fire Gas Vents Revealed by Metagenomics.</title>
        <authorList>
            <person name="Kadnikov V.V."/>
            <person name="Mardanov A.V."/>
            <person name="Beletsky A.V."/>
            <person name="Karnachuk O.V."/>
            <person name="Ravin N.V."/>
        </authorList>
    </citation>
    <scope>NUCLEOTIDE SEQUENCE</scope>
    <source>
        <strain evidence="11">Bu02</strain>
    </source>
</reference>
<dbReference type="FunFam" id="4.10.830.10:FF:000001">
    <property type="entry name" value="30S ribosomal protein S14 type Z"/>
    <property type="match status" value="1"/>
</dbReference>
<evidence type="ECO:0000256" key="6">
    <source>
        <dbReference type="ARBA" id="ARBA00023274"/>
    </source>
</evidence>
<evidence type="ECO:0000256" key="1">
    <source>
        <dbReference type="ARBA" id="ARBA00022723"/>
    </source>
</evidence>
<dbReference type="PANTHER" id="PTHR19836">
    <property type="entry name" value="30S RIBOSOMAL PROTEIN S14"/>
    <property type="match status" value="1"/>
</dbReference>
<dbReference type="EMBL" id="CP062796">
    <property type="protein sequence ID" value="QUL97691.1"/>
    <property type="molecule type" value="Genomic_DNA"/>
</dbReference>
<dbReference type="GO" id="GO:0019843">
    <property type="term" value="F:rRNA binding"/>
    <property type="evidence" value="ECO:0007669"/>
    <property type="project" value="UniProtKB-UniRule"/>
</dbReference>
<dbReference type="AlphaFoldDB" id="A0AAT9L9G9"/>
<gene>
    <name evidence="10" type="primary">rpsZ</name>
    <name evidence="10" type="synonym">rpsN</name>
    <name evidence="11" type="ORF">IMF26_06100</name>
</gene>
<evidence type="ECO:0000256" key="5">
    <source>
        <dbReference type="ARBA" id="ARBA00022980"/>
    </source>
</evidence>
<dbReference type="SUPFAM" id="SSF57716">
    <property type="entry name" value="Glucocorticoid receptor-like (DNA-binding domain)"/>
    <property type="match status" value="1"/>
</dbReference>
<proteinExistence type="inferred from homology"/>
<dbReference type="GO" id="GO:0008270">
    <property type="term" value="F:zinc ion binding"/>
    <property type="evidence" value="ECO:0007669"/>
    <property type="project" value="UniProtKB-UniRule"/>
</dbReference>
<dbReference type="PANTHER" id="PTHR19836:SF19">
    <property type="entry name" value="SMALL RIBOSOMAL SUBUNIT PROTEIN US14M"/>
    <property type="match status" value="1"/>
</dbReference>
<feature type="binding site" evidence="10">
    <location>
        <position position="27"/>
    </location>
    <ligand>
        <name>Zn(2+)</name>
        <dbReference type="ChEBI" id="CHEBI:29105"/>
    </ligand>
</feature>
<evidence type="ECO:0000313" key="11">
    <source>
        <dbReference type="EMBL" id="QUL97691.1"/>
    </source>
</evidence>
<dbReference type="KEGG" id="fcz:IMF26_06100"/>
<keyword evidence="5 10" id="KW-0689">Ribosomal protein</keyword>
<evidence type="ECO:0000256" key="7">
    <source>
        <dbReference type="ARBA" id="ARBA00035167"/>
    </source>
</evidence>
<organism evidence="11">
    <name type="scientific">Candidatus Fermentithermobacillus carboniphilus</name>
    <dbReference type="NCBI Taxonomy" id="3085328"/>
    <lineage>
        <taxon>Bacteria</taxon>
        <taxon>Bacillati</taxon>
        <taxon>Bacillota</taxon>
        <taxon>Candidatus Fermentithermobacillia</taxon>
        <taxon>Candidatus Fermentithermobacillales</taxon>
        <taxon>Candidatus Fermentithermobacillaceae</taxon>
        <taxon>Candidatus Fermentithermobacillus</taxon>
    </lineage>
</organism>